<organism evidence="1 2">
    <name type="scientific">Marchantia polymorpha</name>
    <name type="common">Common liverwort</name>
    <name type="synonym">Marchantia aquatica</name>
    <dbReference type="NCBI Taxonomy" id="3197"/>
    <lineage>
        <taxon>Eukaryota</taxon>
        <taxon>Viridiplantae</taxon>
        <taxon>Streptophyta</taxon>
        <taxon>Embryophyta</taxon>
        <taxon>Marchantiophyta</taxon>
        <taxon>Marchantiopsida</taxon>
        <taxon>Marchantiidae</taxon>
        <taxon>Marchantiales</taxon>
        <taxon>Marchantiaceae</taxon>
        <taxon>Marchantia</taxon>
    </lineage>
</organism>
<dbReference type="Proteomes" id="UP000244005">
    <property type="component" value="Unassembled WGS sequence"/>
</dbReference>
<protein>
    <submittedName>
        <fullName evidence="1">Uncharacterized protein</fullName>
    </submittedName>
</protein>
<proteinExistence type="predicted"/>
<name>A0A2R6WCA8_MARPO</name>
<evidence type="ECO:0000313" key="1">
    <source>
        <dbReference type="EMBL" id="PTQ31491.1"/>
    </source>
</evidence>
<dbReference type="Gramene" id="Mp7g15720.1">
    <property type="protein sequence ID" value="Mp7g15720.1.cds1"/>
    <property type="gene ID" value="Mp7g15720"/>
</dbReference>
<evidence type="ECO:0000313" key="2">
    <source>
        <dbReference type="Proteomes" id="UP000244005"/>
    </source>
</evidence>
<dbReference type="EMBL" id="KZ772783">
    <property type="protein sequence ID" value="PTQ31491.1"/>
    <property type="molecule type" value="Genomic_DNA"/>
</dbReference>
<reference evidence="2" key="1">
    <citation type="journal article" date="2017" name="Cell">
        <title>Insights into land plant evolution garnered from the Marchantia polymorpha genome.</title>
        <authorList>
            <person name="Bowman J.L."/>
            <person name="Kohchi T."/>
            <person name="Yamato K.T."/>
            <person name="Jenkins J."/>
            <person name="Shu S."/>
            <person name="Ishizaki K."/>
            <person name="Yamaoka S."/>
            <person name="Nishihama R."/>
            <person name="Nakamura Y."/>
            <person name="Berger F."/>
            <person name="Adam C."/>
            <person name="Aki S.S."/>
            <person name="Althoff F."/>
            <person name="Araki T."/>
            <person name="Arteaga-Vazquez M.A."/>
            <person name="Balasubrmanian S."/>
            <person name="Barry K."/>
            <person name="Bauer D."/>
            <person name="Boehm C.R."/>
            <person name="Briginshaw L."/>
            <person name="Caballero-Perez J."/>
            <person name="Catarino B."/>
            <person name="Chen F."/>
            <person name="Chiyoda S."/>
            <person name="Chovatia M."/>
            <person name="Davies K.M."/>
            <person name="Delmans M."/>
            <person name="Demura T."/>
            <person name="Dierschke T."/>
            <person name="Dolan L."/>
            <person name="Dorantes-Acosta A.E."/>
            <person name="Eklund D.M."/>
            <person name="Florent S.N."/>
            <person name="Flores-Sandoval E."/>
            <person name="Fujiyama A."/>
            <person name="Fukuzawa H."/>
            <person name="Galik B."/>
            <person name="Grimanelli D."/>
            <person name="Grimwood J."/>
            <person name="Grossniklaus U."/>
            <person name="Hamada T."/>
            <person name="Haseloff J."/>
            <person name="Hetherington A.J."/>
            <person name="Higo A."/>
            <person name="Hirakawa Y."/>
            <person name="Hundley H.N."/>
            <person name="Ikeda Y."/>
            <person name="Inoue K."/>
            <person name="Inoue S.I."/>
            <person name="Ishida S."/>
            <person name="Jia Q."/>
            <person name="Kakita M."/>
            <person name="Kanazawa T."/>
            <person name="Kawai Y."/>
            <person name="Kawashima T."/>
            <person name="Kennedy M."/>
            <person name="Kinose K."/>
            <person name="Kinoshita T."/>
            <person name="Kohara Y."/>
            <person name="Koide E."/>
            <person name="Komatsu K."/>
            <person name="Kopischke S."/>
            <person name="Kubo M."/>
            <person name="Kyozuka J."/>
            <person name="Lagercrantz U."/>
            <person name="Lin S.S."/>
            <person name="Lindquist E."/>
            <person name="Lipzen A.M."/>
            <person name="Lu C.W."/>
            <person name="De Luna E."/>
            <person name="Martienssen R.A."/>
            <person name="Minamino N."/>
            <person name="Mizutani M."/>
            <person name="Mizutani M."/>
            <person name="Mochizuki N."/>
            <person name="Monte I."/>
            <person name="Mosher R."/>
            <person name="Nagasaki H."/>
            <person name="Nakagami H."/>
            <person name="Naramoto S."/>
            <person name="Nishitani K."/>
            <person name="Ohtani M."/>
            <person name="Okamoto T."/>
            <person name="Okumura M."/>
            <person name="Phillips J."/>
            <person name="Pollak B."/>
            <person name="Reinders A."/>
            <person name="Rovekamp M."/>
            <person name="Sano R."/>
            <person name="Sawa S."/>
            <person name="Schmid M.W."/>
            <person name="Shirakawa M."/>
            <person name="Solano R."/>
            <person name="Spunde A."/>
            <person name="Suetsugu N."/>
            <person name="Sugano S."/>
            <person name="Sugiyama A."/>
            <person name="Sun R."/>
            <person name="Suzuki Y."/>
            <person name="Takenaka M."/>
            <person name="Takezawa D."/>
            <person name="Tomogane H."/>
            <person name="Tsuzuki M."/>
            <person name="Ueda T."/>
            <person name="Umeda M."/>
            <person name="Ward J.M."/>
            <person name="Watanabe Y."/>
            <person name="Yazaki K."/>
            <person name="Yokoyama R."/>
            <person name="Yoshitake Y."/>
            <person name="Yotsui I."/>
            <person name="Zachgo S."/>
            <person name="Schmutz J."/>
        </authorList>
    </citation>
    <scope>NUCLEOTIDE SEQUENCE [LARGE SCALE GENOMIC DNA]</scope>
    <source>
        <strain evidence="2">Tak-1</strain>
    </source>
</reference>
<sequence length="133" mass="14840">MTELVLQKGLRARSNGHNFVVAAKPHFFSPEATHKGCVGNGEQPKVFCLAHSSGPCWIILQPHHNQVLLSELMMLIIVILMTFKALIVENSPATSEIEALHGTRLNRLGLLIRPHTLLEDNPPHCNKIDLHEF</sequence>
<dbReference type="AlphaFoldDB" id="A0A2R6WCA8"/>
<gene>
    <name evidence="1" type="ORF">MARPO_0111s0047</name>
</gene>
<accession>A0A2R6WCA8</accession>
<keyword evidence="2" id="KW-1185">Reference proteome</keyword>